<organism evidence="2 3">
    <name type="scientific">Pseudomonas turukhanskensis</name>
    <dbReference type="NCBI Taxonomy" id="1806536"/>
    <lineage>
        <taxon>Bacteria</taxon>
        <taxon>Pseudomonadati</taxon>
        <taxon>Pseudomonadota</taxon>
        <taxon>Gammaproteobacteria</taxon>
        <taxon>Pseudomonadales</taxon>
        <taxon>Pseudomonadaceae</taxon>
        <taxon>Pseudomonas</taxon>
    </lineage>
</organism>
<dbReference type="PROSITE" id="PS51257">
    <property type="entry name" value="PROKAR_LIPOPROTEIN"/>
    <property type="match status" value="1"/>
</dbReference>
<keyword evidence="3" id="KW-1185">Reference proteome</keyword>
<reference evidence="2" key="2">
    <citation type="submission" date="2023-01" db="EMBL/GenBank/DDBJ databases">
        <authorList>
            <person name="Sun Q."/>
            <person name="Evtushenko L."/>
        </authorList>
    </citation>
    <scope>NUCLEOTIDE SEQUENCE</scope>
    <source>
        <strain evidence="2">VKM B-2935</strain>
    </source>
</reference>
<sequence length="92" mass="10243">MNRFATIALLLIATVLTGCAGQGHSMLELHPYTALELRQKALEDLSRQGLSFDEYQLKRAQLQGQPVRDFDFDGQDELNAGRSNGNREAHQG</sequence>
<keyword evidence="2" id="KW-0449">Lipoprotein</keyword>
<protein>
    <submittedName>
        <fullName evidence="2">Lipoprotein</fullName>
    </submittedName>
</protein>
<dbReference type="AlphaFoldDB" id="A0A9W6NE99"/>
<feature type="region of interest" description="Disordered" evidence="1">
    <location>
        <begin position="68"/>
        <end position="92"/>
    </location>
</feature>
<dbReference type="Proteomes" id="UP001143328">
    <property type="component" value="Unassembled WGS sequence"/>
</dbReference>
<reference evidence="2" key="1">
    <citation type="journal article" date="2014" name="Int. J. Syst. Evol. Microbiol.">
        <title>Complete genome sequence of Corynebacterium casei LMG S-19264T (=DSM 44701T), isolated from a smear-ripened cheese.</title>
        <authorList>
            <consortium name="US DOE Joint Genome Institute (JGI-PGF)"/>
            <person name="Walter F."/>
            <person name="Albersmeier A."/>
            <person name="Kalinowski J."/>
            <person name="Ruckert C."/>
        </authorList>
    </citation>
    <scope>NUCLEOTIDE SEQUENCE</scope>
    <source>
        <strain evidence="2">VKM B-2935</strain>
    </source>
</reference>
<comment type="caution">
    <text evidence="2">The sequence shown here is derived from an EMBL/GenBank/DDBJ whole genome shotgun (WGS) entry which is preliminary data.</text>
</comment>
<gene>
    <name evidence="2" type="ORF">GCM10017655_08250</name>
</gene>
<accession>A0A9W6NE99</accession>
<name>A0A9W6NE99_9PSED</name>
<evidence type="ECO:0000313" key="2">
    <source>
        <dbReference type="EMBL" id="GLK87763.1"/>
    </source>
</evidence>
<evidence type="ECO:0000256" key="1">
    <source>
        <dbReference type="SAM" id="MobiDB-lite"/>
    </source>
</evidence>
<proteinExistence type="predicted"/>
<dbReference type="EMBL" id="BSFN01000002">
    <property type="protein sequence ID" value="GLK87763.1"/>
    <property type="molecule type" value="Genomic_DNA"/>
</dbReference>
<evidence type="ECO:0000313" key="3">
    <source>
        <dbReference type="Proteomes" id="UP001143328"/>
    </source>
</evidence>
<dbReference type="RefSeq" id="WP_271194019.1">
    <property type="nucleotide sequence ID" value="NZ_BSFN01000002.1"/>
</dbReference>